<dbReference type="InterPro" id="IPR023214">
    <property type="entry name" value="HAD_sf"/>
</dbReference>
<dbReference type="InterPro" id="IPR006439">
    <property type="entry name" value="HAD-SF_hydro_IA"/>
</dbReference>
<dbReference type="GO" id="GO:0016787">
    <property type="term" value="F:hydrolase activity"/>
    <property type="evidence" value="ECO:0007669"/>
    <property type="project" value="UniProtKB-KW"/>
</dbReference>
<comment type="caution">
    <text evidence="1">The sequence shown here is derived from an EMBL/GenBank/DDBJ whole genome shotgun (WGS) entry which is preliminary data.</text>
</comment>
<dbReference type="CDD" id="cd02604">
    <property type="entry name" value="HAD_5NT"/>
    <property type="match status" value="1"/>
</dbReference>
<sequence length="252" mass="27756">MTTGPLARSFAGVETWIFDLDNTLYPPHSNLFAQVDRKMGEFISNLLGVDPVEAKAIQKQFYRDYGTTLRGLMTVHGVDPHEFLAYVHDIDHSPIEPDPALGAALALLPGRKFVLTNGSRAHAQSVVARLGIESHFEDMFDIVAADFEPKPARPPYERFIARYGIDPSRAAMFEDLPRNLEVPRALGMRTVLVVARPGTPAETLAFRQRWETEVGDGGYIDHVTDDLADFLVSAVEGRATGAAAIDSRPVAR</sequence>
<dbReference type="PANTHER" id="PTHR12725:SF117">
    <property type="entry name" value="HALOACID DEHALOGENASE-LIKE HYDROLASE"/>
    <property type="match status" value="1"/>
</dbReference>
<dbReference type="InterPro" id="IPR010237">
    <property type="entry name" value="Pyr-5-nucltdase"/>
</dbReference>
<accession>A0A4R3M6U2</accession>
<dbReference type="PANTHER" id="PTHR12725">
    <property type="entry name" value="HALOACID DEHALOGENASE-LIKE HYDROLASE"/>
    <property type="match status" value="1"/>
</dbReference>
<dbReference type="InterPro" id="IPR036412">
    <property type="entry name" value="HAD-like_sf"/>
</dbReference>
<keyword evidence="2" id="KW-1185">Reference proteome</keyword>
<dbReference type="RefSeq" id="WP_245499762.1">
    <property type="nucleotide sequence ID" value="NZ_SMAK01000008.1"/>
</dbReference>
<dbReference type="Gene3D" id="1.10.150.450">
    <property type="match status" value="1"/>
</dbReference>
<dbReference type="SFLD" id="SFLDG01132">
    <property type="entry name" value="C1.5.3:_5'-Nucleotidase_Like"/>
    <property type="match status" value="1"/>
</dbReference>
<keyword evidence="1" id="KW-0378">Hydrolase</keyword>
<dbReference type="NCBIfam" id="TIGR01509">
    <property type="entry name" value="HAD-SF-IA-v3"/>
    <property type="match status" value="1"/>
</dbReference>
<dbReference type="Pfam" id="PF00702">
    <property type="entry name" value="Hydrolase"/>
    <property type="match status" value="1"/>
</dbReference>
<reference evidence="1 2" key="1">
    <citation type="submission" date="2019-03" db="EMBL/GenBank/DDBJ databases">
        <title>Genomic Encyclopedia of Type Strains, Phase IV (KMG-IV): sequencing the most valuable type-strain genomes for metagenomic binning, comparative biology and taxonomic classification.</title>
        <authorList>
            <person name="Goeker M."/>
        </authorList>
    </citation>
    <scope>NUCLEOTIDE SEQUENCE [LARGE SCALE GENOMIC DNA]</scope>
    <source>
        <strain evidence="1 2">DSM 19345</strain>
    </source>
</reference>
<evidence type="ECO:0000313" key="1">
    <source>
        <dbReference type="EMBL" id="TCT08792.1"/>
    </source>
</evidence>
<dbReference type="NCBIfam" id="TIGR01993">
    <property type="entry name" value="Pyr-5-nucltdase"/>
    <property type="match status" value="1"/>
</dbReference>
<dbReference type="AlphaFoldDB" id="A0A4R3M6U2"/>
<protein>
    <submittedName>
        <fullName evidence="1">Putative hydrolase of the HAD superfamily</fullName>
    </submittedName>
</protein>
<dbReference type="SFLD" id="SFLDS00003">
    <property type="entry name" value="Haloacid_Dehalogenase"/>
    <property type="match status" value="1"/>
</dbReference>
<proteinExistence type="predicted"/>
<dbReference type="SUPFAM" id="SSF56784">
    <property type="entry name" value="HAD-like"/>
    <property type="match status" value="1"/>
</dbReference>
<evidence type="ECO:0000313" key="2">
    <source>
        <dbReference type="Proteomes" id="UP000295678"/>
    </source>
</evidence>
<name>A0A4R3M6U2_9HYPH</name>
<gene>
    <name evidence="1" type="ORF">EDC22_108105</name>
</gene>
<dbReference type="Gene3D" id="3.40.50.1000">
    <property type="entry name" value="HAD superfamily/HAD-like"/>
    <property type="match status" value="1"/>
</dbReference>
<dbReference type="EMBL" id="SMAK01000008">
    <property type="protein sequence ID" value="TCT08792.1"/>
    <property type="molecule type" value="Genomic_DNA"/>
</dbReference>
<dbReference type="SFLD" id="SFLDG01129">
    <property type="entry name" value="C1.5:_HAD__Beta-PGM__Phosphata"/>
    <property type="match status" value="1"/>
</dbReference>
<organism evidence="1 2">
    <name type="scientific">Tepidamorphus gemmatus</name>
    <dbReference type="NCBI Taxonomy" id="747076"/>
    <lineage>
        <taxon>Bacteria</taxon>
        <taxon>Pseudomonadati</taxon>
        <taxon>Pseudomonadota</taxon>
        <taxon>Alphaproteobacteria</taxon>
        <taxon>Hyphomicrobiales</taxon>
        <taxon>Tepidamorphaceae</taxon>
        <taxon>Tepidamorphus</taxon>
    </lineage>
</organism>
<dbReference type="Proteomes" id="UP000295678">
    <property type="component" value="Unassembled WGS sequence"/>
</dbReference>